<dbReference type="HOGENOM" id="CLU_1995785_0_0_1"/>
<dbReference type="EnsemblPlants" id="Bo3g122050.1">
    <property type="protein sequence ID" value="Bo3g122050.1"/>
    <property type="gene ID" value="Bo3g122050"/>
</dbReference>
<reference evidence="1" key="2">
    <citation type="submission" date="2015-03" db="UniProtKB">
        <authorList>
            <consortium name="EnsemblPlants"/>
        </authorList>
    </citation>
    <scope>IDENTIFICATION</scope>
</reference>
<dbReference type="OMA" id="CFMERSL"/>
<name>A0A0D3BGT0_BRAOL</name>
<evidence type="ECO:0000313" key="1">
    <source>
        <dbReference type="EnsemblPlants" id="Bo3g122050.1"/>
    </source>
</evidence>
<evidence type="ECO:0000313" key="2">
    <source>
        <dbReference type="Proteomes" id="UP000032141"/>
    </source>
</evidence>
<reference evidence="1 2" key="1">
    <citation type="journal article" date="2014" name="Genome Biol.">
        <title>Transcriptome and methylome profiling reveals relics of genome dominance in the mesopolyploid Brassica oleracea.</title>
        <authorList>
            <person name="Parkin I.A."/>
            <person name="Koh C."/>
            <person name="Tang H."/>
            <person name="Robinson S.J."/>
            <person name="Kagale S."/>
            <person name="Clarke W.E."/>
            <person name="Town C.D."/>
            <person name="Nixon J."/>
            <person name="Krishnakumar V."/>
            <person name="Bidwell S.L."/>
            <person name="Denoeud F."/>
            <person name="Belcram H."/>
            <person name="Links M.G."/>
            <person name="Just J."/>
            <person name="Clarke C."/>
            <person name="Bender T."/>
            <person name="Huebert T."/>
            <person name="Mason A.S."/>
            <person name="Pires J.C."/>
            <person name="Barker G."/>
            <person name="Moore J."/>
            <person name="Walley P.G."/>
            <person name="Manoli S."/>
            <person name="Batley J."/>
            <person name="Edwards D."/>
            <person name="Nelson M.N."/>
            <person name="Wang X."/>
            <person name="Paterson A.H."/>
            <person name="King G."/>
            <person name="Bancroft I."/>
            <person name="Chalhoub B."/>
            <person name="Sharpe A.G."/>
        </authorList>
    </citation>
    <scope>NUCLEOTIDE SEQUENCE</scope>
    <source>
        <strain evidence="1 2">cv. TO1000</strain>
    </source>
</reference>
<dbReference type="Gramene" id="Bo3g122050.1">
    <property type="protein sequence ID" value="Bo3g122050.1"/>
    <property type="gene ID" value="Bo3g122050"/>
</dbReference>
<keyword evidence="2" id="KW-1185">Reference proteome</keyword>
<organism evidence="1 2">
    <name type="scientific">Brassica oleracea var. oleracea</name>
    <dbReference type="NCBI Taxonomy" id="109376"/>
    <lineage>
        <taxon>Eukaryota</taxon>
        <taxon>Viridiplantae</taxon>
        <taxon>Streptophyta</taxon>
        <taxon>Embryophyta</taxon>
        <taxon>Tracheophyta</taxon>
        <taxon>Spermatophyta</taxon>
        <taxon>Magnoliopsida</taxon>
        <taxon>eudicotyledons</taxon>
        <taxon>Gunneridae</taxon>
        <taxon>Pentapetalae</taxon>
        <taxon>rosids</taxon>
        <taxon>malvids</taxon>
        <taxon>Brassicales</taxon>
        <taxon>Brassicaceae</taxon>
        <taxon>Brassiceae</taxon>
        <taxon>Brassica</taxon>
    </lineage>
</organism>
<proteinExistence type="predicted"/>
<accession>A0A0D3BGT0</accession>
<sequence>MNSPDAGSLGRTEERQGSVVRLLLSQGFCVFWEAHDVKKGDEPMGVDMVLVEEKSTINHTSIRVHRLNTHFREGAVSEKKNNLCKACLSYESKILPRNLSRVDCCFMERSLGQLYSDRDRYAVSV</sequence>
<dbReference type="Proteomes" id="UP000032141">
    <property type="component" value="Chromosome C3"/>
</dbReference>
<dbReference type="AlphaFoldDB" id="A0A0D3BGT0"/>
<protein>
    <submittedName>
        <fullName evidence="1">Uncharacterized protein</fullName>
    </submittedName>
</protein>